<evidence type="ECO:0000256" key="1">
    <source>
        <dbReference type="SAM" id="MobiDB-lite"/>
    </source>
</evidence>
<evidence type="ECO:0000256" key="2">
    <source>
        <dbReference type="SAM" id="SignalP"/>
    </source>
</evidence>
<protein>
    <submittedName>
        <fullName evidence="3">Chitobiase</fullName>
    </submittedName>
</protein>
<organism evidence="3 4">
    <name type="scientific">Prevotella koreensis</name>
    <dbReference type="NCBI Taxonomy" id="2490854"/>
    <lineage>
        <taxon>Bacteria</taxon>
        <taxon>Pseudomonadati</taxon>
        <taxon>Bacteroidota</taxon>
        <taxon>Bacteroidia</taxon>
        <taxon>Bacteroidales</taxon>
        <taxon>Prevotellaceae</taxon>
        <taxon>Prevotella</taxon>
    </lineage>
</organism>
<keyword evidence="2" id="KW-0732">Signal</keyword>
<proteinExistence type="predicted"/>
<feature type="region of interest" description="Disordered" evidence="1">
    <location>
        <begin position="158"/>
        <end position="179"/>
    </location>
</feature>
<dbReference type="EMBL" id="RYYU01000001">
    <property type="protein sequence ID" value="RUL60113.1"/>
    <property type="molecule type" value="Genomic_DNA"/>
</dbReference>
<evidence type="ECO:0000313" key="3">
    <source>
        <dbReference type="EMBL" id="RUL60113.1"/>
    </source>
</evidence>
<dbReference type="AlphaFoldDB" id="A0A3S0P9B2"/>
<feature type="signal peptide" evidence="2">
    <location>
        <begin position="1"/>
        <end position="22"/>
    </location>
</feature>
<gene>
    <name evidence="3" type="ORF">EHV08_10410</name>
</gene>
<feature type="compositionally biased region" description="Acidic residues" evidence="1">
    <location>
        <begin position="162"/>
        <end position="178"/>
    </location>
</feature>
<reference evidence="3 4" key="1">
    <citation type="submission" date="2018-12" db="EMBL/GenBank/DDBJ databases">
        <title>Genome sequencing of Prevotella sp. KCOM 3155 (= JS262).</title>
        <authorList>
            <person name="Kook J.-K."/>
            <person name="Park S.-N."/>
            <person name="Lim Y.K."/>
        </authorList>
    </citation>
    <scope>NUCLEOTIDE SEQUENCE [LARGE SCALE GENOMIC DNA]</scope>
    <source>
        <strain evidence="3 4">KCOM 3155</strain>
    </source>
</reference>
<evidence type="ECO:0000313" key="4">
    <source>
        <dbReference type="Proteomes" id="UP000278983"/>
    </source>
</evidence>
<keyword evidence="4" id="KW-1185">Reference proteome</keyword>
<dbReference type="OrthoDB" id="1059141at2"/>
<sequence>MKKILRLTVLLLLAVWENAAYADTYTYEFATKVFTENGEQNLGGVKWTLQTDTQYFGYNADKGQQIGSGSAPATYVNLSTDGISGTVSSIKVETSGAKGIDANLTITVGGKSFGDTYKLTNVNTEHNFTGNAAGQIVLKYENKAKAIYIKKITIEYEKQEGDDPEEEEEEEENEEDPIETAQTFVFNTEAGLTELGISVPESGSWTNIVNDLKNKGVTLSNTKNITEARLYNNDGSYTFRIYDGGTMTLKTDNGAPITKIVIDFDNAGSVTCAGGLLEINDKVGTWTGNAKSVTFSIVSQCYINTINVTANAEAPKPTQEVKGLKELRTVEDGTDVYLYIPDGDDVRVLFVDGNDNAFLRDKKGDKAYFKGIKTTPTMKYNQHLAGYVYGKKTSVGEMIVLEAINKTNSEKLLIADPVTEDDVMPASVTDNMYGNHIADWVVIKEHQVKKGKVIVNGKEITINNAYNLNADKYYQTPYDNAVVDMSAIVFATAPDASELRPIYNKVEKTNIHNVAENEFVPIVYVIGEDIDFVLPNENITNTAVRLKRELSDESWNTITLPFGIENVEGALRSYKSVEENVMTFVEAKNIEPGMPYLYKPAKKLENTVYKGVTLSNVLAKDVEHDGFHFVGTYKPYVMKNDKTERFMGEDEKLYSPTSEEQSKVAGMGAYFVVPATADEVMVSFYDIPTGIGSIMTGTNECLDNARVYNLGGQFVGYGVTQLPKGIYIVNGKKLVVR</sequence>
<dbReference type="RefSeq" id="WP_126679206.1">
    <property type="nucleotide sequence ID" value="NZ_RYYU01000001.1"/>
</dbReference>
<comment type="caution">
    <text evidence="3">The sequence shown here is derived from an EMBL/GenBank/DDBJ whole genome shotgun (WGS) entry which is preliminary data.</text>
</comment>
<name>A0A3S0P9B2_9BACT</name>
<dbReference type="Proteomes" id="UP000278983">
    <property type="component" value="Unassembled WGS sequence"/>
</dbReference>
<feature type="chain" id="PRO_5018778480" evidence="2">
    <location>
        <begin position="23"/>
        <end position="737"/>
    </location>
</feature>
<accession>A0A3S0P9B2</accession>